<dbReference type="InterPro" id="IPR000675">
    <property type="entry name" value="Cutinase/axe"/>
</dbReference>
<accession>A0ABT1DL17</accession>
<evidence type="ECO:0000256" key="4">
    <source>
        <dbReference type="ARBA" id="ARBA00023157"/>
    </source>
</evidence>
<protein>
    <submittedName>
        <fullName evidence="6">Cutinase family protein</fullName>
    </submittedName>
</protein>
<dbReference type="InterPro" id="IPR029058">
    <property type="entry name" value="AB_hydrolase_fold"/>
</dbReference>
<dbReference type="SUPFAM" id="SSF53474">
    <property type="entry name" value="alpha/beta-Hydrolases"/>
    <property type="match status" value="1"/>
</dbReference>
<feature type="chain" id="PRO_5047332471" evidence="5">
    <location>
        <begin position="37"/>
        <end position="270"/>
    </location>
</feature>
<keyword evidence="5" id="KW-0732">Signal</keyword>
<gene>
    <name evidence="6" type="ORF">M1L60_12935</name>
</gene>
<evidence type="ECO:0000256" key="1">
    <source>
        <dbReference type="ARBA" id="ARBA00007534"/>
    </source>
</evidence>
<dbReference type="EMBL" id="JAMYJR010000013">
    <property type="protein sequence ID" value="MCO8271500.1"/>
    <property type="molecule type" value="Genomic_DNA"/>
</dbReference>
<dbReference type="RefSeq" id="WP_253237631.1">
    <property type="nucleotide sequence ID" value="NZ_JAMYJR010000013.1"/>
</dbReference>
<dbReference type="Pfam" id="PF01083">
    <property type="entry name" value="Cutinase"/>
    <property type="match status" value="1"/>
</dbReference>
<evidence type="ECO:0000256" key="2">
    <source>
        <dbReference type="ARBA" id="ARBA00022487"/>
    </source>
</evidence>
<dbReference type="Proteomes" id="UP001523369">
    <property type="component" value="Unassembled WGS sequence"/>
</dbReference>
<name>A0ABT1DL17_9ACTN</name>
<evidence type="ECO:0000256" key="5">
    <source>
        <dbReference type="SAM" id="SignalP"/>
    </source>
</evidence>
<organism evidence="6 7">
    <name type="scientific">Paractinoplanes aksuensis</name>
    <dbReference type="NCBI Taxonomy" id="2939490"/>
    <lineage>
        <taxon>Bacteria</taxon>
        <taxon>Bacillati</taxon>
        <taxon>Actinomycetota</taxon>
        <taxon>Actinomycetes</taxon>
        <taxon>Micromonosporales</taxon>
        <taxon>Micromonosporaceae</taxon>
        <taxon>Paractinoplanes</taxon>
    </lineage>
</organism>
<evidence type="ECO:0000256" key="3">
    <source>
        <dbReference type="ARBA" id="ARBA00022801"/>
    </source>
</evidence>
<keyword evidence="3" id="KW-0378">Hydrolase</keyword>
<proteinExistence type="inferred from homology"/>
<evidence type="ECO:0000313" key="6">
    <source>
        <dbReference type="EMBL" id="MCO8271500.1"/>
    </source>
</evidence>
<keyword evidence="7" id="KW-1185">Reference proteome</keyword>
<dbReference type="PANTHER" id="PTHR33630:SF9">
    <property type="entry name" value="CUTINASE 4"/>
    <property type="match status" value="1"/>
</dbReference>
<keyword evidence="2" id="KW-0719">Serine esterase</keyword>
<comment type="caution">
    <text evidence="6">The sequence shown here is derived from an EMBL/GenBank/DDBJ whole genome shotgun (WGS) entry which is preliminary data.</text>
</comment>
<dbReference type="Gene3D" id="3.40.50.1820">
    <property type="entry name" value="alpha/beta hydrolase"/>
    <property type="match status" value="1"/>
</dbReference>
<evidence type="ECO:0000313" key="7">
    <source>
        <dbReference type="Proteomes" id="UP001523369"/>
    </source>
</evidence>
<dbReference type="SMART" id="SM01110">
    <property type="entry name" value="Cutinase"/>
    <property type="match status" value="1"/>
</dbReference>
<dbReference type="PANTHER" id="PTHR33630">
    <property type="entry name" value="CUTINASE RV1984C-RELATED-RELATED"/>
    <property type="match status" value="1"/>
</dbReference>
<reference evidence="6 7" key="1">
    <citation type="submission" date="2022-06" db="EMBL/GenBank/DDBJ databases">
        <title>New Species of the Genus Actinoplanes, ActinopZanes ferrugineus.</title>
        <authorList>
            <person name="Ding P."/>
        </authorList>
    </citation>
    <scope>NUCLEOTIDE SEQUENCE [LARGE SCALE GENOMIC DNA]</scope>
    <source>
        <strain evidence="6 7">TRM88003</strain>
    </source>
</reference>
<feature type="signal peptide" evidence="5">
    <location>
        <begin position="1"/>
        <end position="36"/>
    </location>
</feature>
<sequence length="270" mass="26693">MAKRRVGAGKGRRFLTIGICAAVVAAGAVVTPQAFAGTAGGSAASAGSGSFFERLRARFNQGGNVGGGNAGGNAGSGNAGGGQNGAGCSDVELVFARGTGEPQGLGILGRPLEQALADELPNQTVDSFAVVYAAASNQRSAGPGATNMTQHIQQVAQSCPETQFVIGGYSQGATVTDIALGIQGVGTQGQAIPADLRDRVAAVVVFGNPLGIRRQTIARAAPEFADRAVEFCANGDPVCGGGNNFAAHLSYARNGDVADGAAFAAGKIGG</sequence>
<comment type="similarity">
    <text evidence="1">Belongs to the cutinase family.</text>
</comment>
<keyword evidence="4" id="KW-1015">Disulfide bond</keyword>